<evidence type="ECO:0000313" key="1">
    <source>
        <dbReference type="EMBL" id="MDV0840356.1"/>
    </source>
</evidence>
<dbReference type="RefSeq" id="WP_142375832.1">
    <property type="nucleotide sequence ID" value="NZ_JAOUTP010000008.1"/>
</dbReference>
<evidence type="ECO:0008006" key="3">
    <source>
        <dbReference type="Google" id="ProtNLM"/>
    </source>
</evidence>
<accession>A0AAW8XLZ2</accession>
<organism evidence="1 2">
    <name type="scientific">Klebsiella quasipneumoniae subsp. quasipneumoniae</name>
    <dbReference type="NCBI Taxonomy" id="1667327"/>
    <lineage>
        <taxon>Bacteria</taxon>
        <taxon>Pseudomonadati</taxon>
        <taxon>Pseudomonadota</taxon>
        <taxon>Gammaproteobacteria</taxon>
        <taxon>Enterobacterales</taxon>
        <taxon>Enterobacteriaceae</taxon>
        <taxon>Klebsiella/Raoultella group</taxon>
        <taxon>Klebsiella</taxon>
        <taxon>Klebsiella pneumoniae complex</taxon>
    </lineage>
</organism>
<name>A0AAW8XLZ2_9ENTR</name>
<comment type="caution">
    <text evidence="1">The sequence shown here is derived from an EMBL/GenBank/DDBJ whole genome shotgun (WGS) entry which is preliminary data.</text>
</comment>
<reference evidence="1" key="1">
    <citation type="submission" date="2023-10" db="EMBL/GenBank/DDBJ databases">
        <title>Surveillance and assessment of the effects of hospital wastewater treatment on clearance of pathogenic bacterial and antimicrobial resistance genes.</title>
        <authorList>
            <person name="Wu Y."/>
        </authorList>
    </citation>
    <scope>NUCLEOTIDE SEQUENCE</scope>
    <source>
        <strain evidence="1">23-M-SRM-33-1</strain>
    </source>
</reference>
<gene>
    <name evidence="1" type="ORF">RZP41_03520</name>
</gene>
<sequence>MMKLQKDLLDINHFYYCLLVAIRLRKKFVPFESDNQRKRFIIDWLYTAQKRKSFSRITHAEILWLVNEFMRFNKSLSELEACIDKIYRTSLGYITENHSISEPA</sequence>
<evidence type="ECO:0000313" key="2">
    <source>
        <dbReference type="Proteomes" id="UP001284547"/>
    </source>
</evidence>
<protein>
    <recommendedName>
        <fullName evidence="3">DUF2913 family protein</fullName>
    </recommendedName>
</protein>
<proteinExistence type="predicted"/>
<dbReference type="Proteomes" id="UP001284547">
    <property type="component" value="Unassembled WGS sequence"/>
</dbReference>
<dbReference type="EMBL" id="JAWHZD010000002">
    <property type="protein sequence ID" value="MDV0840356.1"/>
    <property type="molecule type" value="Genomic_DNA"/>
</dbReference>
<dbReference type="AlphaFoldDB" id="A0AAW8XLZ2"/>